<dbReference type="EMBL" id="JBHTCM010000007">
    <property type="protein sequence ID" value="MFC7332745.1"/>
    <property type="molecule type" value="Genomic_DNA"/>
</dbReference>
<feature type="chain" id="PRO_5046872371" evidence="2">
    <location>
        <begin position="19"/>
        <end position="204"/>
    </location>
</feature>
<dbReference type="Gene3D" id="3.90.226.10">
    <property type="entry name" value="2-enoyl-CoA Hydratase, Chain A, domain 1"/>
    <property type="match status" value="1"/>
</dbReference>
<dbReference type="InterPro" id="IPR001907">
    <property type="entry name" value="ClpP"/>
</dbReference>
<proteinExistence type="inferred from homology"/>
<feature type="signal peptide" evidence="2">
    <location>
        <begin position="1"/>
        <end position="18"/>
    </location>
</feature>
<organism evidence="3 4">
    <name type="scientific">Rhodocista pekingensis</name>
    <dbReference type="NCBI Taxonomy" id="201185"/>
    <lineage>
        <taxon>Bacteria</taxon>
        <taxon>Pseudomonadati</taxon>
        <taxon>Pseudomonadota</taxon>
        <taxon>Alphaproteobacteria</taxon>
        <taxon>Rhodospirillales</taxon>
        <taxon>Azospirillaceae</taxon>
        <taxon>Rhodocista</taxon>
    </lineage>
</organism>
<evidence type="ECO:0000313" key="3">
    <source>
        <dbReference type="EMBL" id="MFC7332745.1"/>
    </source>
</evidence>
<gene>
    <name evidence="3" type="ORF">ACFQPS_06190</name>
</gene>
<keyword evidence="3" id="KW-0645">Protease</keyword>
<dbReference type="InterPro" id="IPR023562">
    <property type="entry name" value="ClpP/TepA"/>
</dbReference>
<keyword evidence="4" id="KW-1185">Reference proteome</keyword>
<reference evidence="4" key="1">
    <citation type="journal article" date="2019" name="Int. J. Syst. Evol. Microbiol.">
        <title>The Global Catalogue of Microorganisms (GCM) 10K type strain sequencing project: providing services to taxonomists for standard genome sequencing and annotation.</title>
        <authorList>
            <consortium name="The Broad Institute Genomics Platform"/>
            <consortium name="The Broad Institute Genome Sequencing Center for Infectious Disease"/>
            <person name="Wu L."/>
            <person name="Ma J."/>
        </authorList>
    </citation>
    <scope>NUCLEOTIDE SEQUENCE [LARGE SCALE GENOMIC DNA]</scope>
    <source>
        <strain evidence="4">CGMCC 1.16275</strain>
    </source>
</reference>
<protein>
    <submittedName>
        <fullName evidence="3">ATP-dependent Clp protease proteolytic subunit</fullName>
    </submittedName>
</protein>
<comment type="similarity">
    <text evidence="1">Belongs to the peptidase S14 family.</text>
</comment>
<dbReference type="RefSeq" id="WP_377357375.1">
    <property type="nucleotide sequence ID" value="NZ_JBHTCM010000007.1"/>
</dbReference>
<evidence type="ECO:0000313" key="4">
    <source>
        <dbReference type="Proteomes" id="UP001596456"/>
    </source>
</evidence>
<comment type="caution">
    <text evidence="3">The sequence shown here is derived from an EMBL/GenBank/DDBJ whole genome shotgun (WGS) entry which is preliminary data.</text>
</comment>
<evidence type="ECO:0000256" key="1">
    <source>
        <dbReference type="ARBA" id="ARBA00007039"/>
    </source>
</evidence>
<dbReference type="SUPFAM" id="SSF52096">
    <property type="entry name" value="ClpP/crotonase"/>
    <property type="match status" value="1"/>
</dbReference>
<sequence>MRLPILVTLLLVFVAATATPVRGDERPLPTAKVSVQEGGQATVIRIDGIITPELGDRFATVMDALPPGRPLLLELNSPGGYTSAGYAMIDRLLAERGRGRRIATRVKGGESCESMCVGLFLAGQPRYASADARFMVHAPRGLYSGTVTVKSTGRMIERLVDLGASAAWIERVKEQGGFSGSVDHRETAAQLVANGSNIVTDLTP</sequence>
<dbReference type="Pfam" id="PF00574">
    <property type="entry name" value="CLP_protease"/>
    <property type="match status" value="1"/>
</dbReference>
<dbReference type="PRINTS" id="PR00127">
    <property type="entry name" value="CLPPROTEASEP"/>
</dbReference>
<dbReference type="InterPro" id="IPR029045">
    <property type="entry name" value="ClpP/crotonase-like_dom_sf"/>
</dbReference>
<dbReference type="GO" id="GO:0008233">
    <property type="term" value="F:peptidase activity"/>
    <property type="evidence" value="ECO:0007669"/>
    <property type="project" value="UniProtKB-KW"/>
</dbReference>
<keyword evidence="3" id="KW-0378">Hydrolase</keyword>
<keyword evidence="2" id="KW-0732">Signal</keyword>
<dbReference type="Proteomes" id="UP001596456">
    <property type="component" value="Unassembled WGS sequence"/>
</dbReference>
<dbReference type="GO" id="GO:0006508">
    <property type="term" value="P:proteolysis"/>
    <property type="evidence" value="ECO:0007669"/>
    <property type="project" value="UniProtKB-KW"/>
</dbReference>
<name>A0ABW2KUU7_9PROT</name>
<accession>A0ABW2KUU7</accession>
<evidence type="ECO:0000256" key="2">
    <source>
        <dbReference type="SAM" id="SignalP"/>
    </source>
</evidence>